<feature type="domain" description="RNA polymerase sigma factor 70 region 4 type 2" evidence="6">
    <location>
        <begin position="118"/>
        <end position="169"/>
    </location>
</feature>
<evidence type="ECO:0000256" key="4">
    <source>
        <dbReference type="ARBA" id="ARBA00023163"/>
    </source>
</evidence>
<dbReference type="InterPro" id="IPR039425">
    <property type="entry name" value="RNA_pol_sigma-70-like"/>
</dbReference>
<dbReference type="PANTHER" id="PTHR43133">
    <property type="entry name" value="RNA POLYMERASE ECF-TYPE SIGMA FACTO"/>
    <property type="match status" value="1"/>
</dbReference>
<dbReference type="InterPro" id="IPR013325">
    <property type="entry name" value="RNA_pol_sigma_r2"/>
</dbReference>
<keyword evidence="8" id="KW-1185">Reference proteome</keyword>
<dbReference type="PANTHER" id="PTHR43133:SF25">
    <property type="entry name" value="RNA POLYMERASE SIGMA FACTOR RFAY-RELATED"/>
    <property type="match status" value="1"/>
</dbReference>
<dbReference type="GO" id="GO:0003677">
    <property type="term" value="F:DNA binding"/>
    <property type="evidence" value="ECO:0007669"/>
    <property type="project" value="InterPro"/>
</dbReference>
<sequence length="189" mass="21083">MPTLEPERSRTPFGEVYEAHFDAILGFVTRRTADRHLAADLTADVFVAALEAFEGYDFRRGTHLVWLYGIARNTVASHARNAAREREAVAALSGRRLLDEQDVQRFEERIDAEREARDLLARHAVLSEPLRAVIDLVAVDGLTTKEAAKVLRISQATARVRLHRARAALRAGRTTPSGTFNTPLAEVTR</sequence>
<dbReference type="InterPro" id="IPR007627">
    <property type="entry name" value="RNA_pol_sigma70_r2"/>
</dbReference>
<gene>
    <name evidence="7" type="ORF">BIV24_12345</name>
</gene>
<evidence type="ECO:0000256" key="3">
    <source>
        <dbReference type="ARBA" id="ARBA00023082"/>
    </source>
</evidence>
<evidence type="ECO:0000313" key="8">
    <source>
        <dbReference type="Proteomes" id="UP000179935"/>
    </source>
</evidence>
<evidence type="ECO:0000259" key="6">
    <source>
        <dbReference type="Pfam" id="PF08281"/>
    </source>
</evidence>
<feature type="domain" description="RNA polymerase sigma-70 region 2" evidence="5">
    <location>
        <begin position="17"/>
        <end position="84"/>
    </location>
</feature>
<dbReference type="GO" id="GO:0006352">
    <property type="term" value="P:DNA-templated transcription initiation"/>
    <property type="evidence" value="ECO:0007669"/>
    <property type="project" value="InterPro"/>
</dbReference>
<evidence type="ECO:0000256" key="1">
    <source>
        <dbReference type="ARBA" id="ARBA00010641"/>
    </source>
</evidence>
<accession>A0A1S2PIV5</accession>
<organism evidence="7 8">
    <name type="scientific">Streptomyces colonosanans</name>
    <dbReference type="NCBI Taxonomy" id="1428652"/>
    <lineage>
        <taxon>Bacteria</taxon>
        <taxon>Bacillati</taxon>
        <taxon>Actinomycetota</taxon>
        <taxon>Actinomycetes</taxon>
        <taxon>Kitasatosporales</taxon>
        <taxon>Streptomycetaceae</taxon>
        <taxon>Streptomyces</taxon>
    </lineage>
</organism>
<dbReference type="Pfam" id="PF04542">
    <property type="entry name" value="Sigma70_r2"/>
    <property type="match status" value="1"/>
</dbReference>
<dbReference type="STRING" id="1428652.BIV24_12345"/>
<evidence type="ECO:0000259" key="5">
    <source>
        <dbReference type="Pfam" id="PF04542"/>
    </source>
</evidence>
<dbReference type="InterPro" id="IPR014284">
    <property type="entry name" value="RNA_pol_sigma-70_dom"/>
</dbReference>
<keyword evidence="4" id="KW-0804">Transcription</keyword>
<dbReference type="Gene3D" id="1.10.1740.10">
    <property type="match status" value="1"/>
</dbReference>
<dbReference type="NCBIfam" id="TIGR02937">
    <property type="entry name" value="sigma70-ECF"/>
    <property type="match status" value="1"/>
</dbReference>
<dbReference type="AlphaFoldDB" id="A0A1S2PIV5"/>
<dbReference type="InterPro" id="IPR013324">
    <property type="entry name" value="RNA_pol_sigma_r3/r4-like"/>
</dbReference>
<keyword evidence="2" id="KW-0805">Transcription regulation</keyword>
<protein>
    <submittedName>
        <fullName evidence="7">RNA polymerase subunit sigma</fullName>
    </submittedName>
</protein>
<dbReference type="InterPro" id="IPR013249">
    <property type="entry name" value="RNA_pol_sigma70_r4_t2"/>
</dbReference>
<evidence type="ECO:0000313" key="7">
    <source>
        <dbReference type="EMBL" id="OIJ93315.1"/>
    </source>
</evidence>
<dbReference type="Gene3D" id="1.10.10.10">
    <property type="entry name" value="Winged helix-like DNA-binding domain superfamily/Winged helix DNA-binding domain"/>
    <property type="match status" value="1"/>
</dbReference>
<evidence type="ECO:0000256" key="2">
    <source>
        <dbReference type="ARBA" id="ARBA00023015"/>
    </source>
</evidence>
<keyword evidence="3" id="KW-0731">Sigma factor</keyword>
<comment type="caution">
    <text evidence="7">The sequence shown here is derived from an EMBL/GenBank/DDBJ whole genome shotgun (WGS) entry which is preliminary data.</text>
</comment>
<name>A0A1S2PIV5_9ACTN</name>
<reference evidence="7 8" key="1">
    <citation type="submission" date="2016-10" db="EMBL/GenBank/DDBJ databases">
        <title>Genome sequence of Streptomyces sp. MUSC 93.</title>
        <authorList>
            <person name="Lee L.-H."/>
            <person name="Ser H.-L."/>
            <person name="Law J.W.-F."/>
        </authorList>
    </citation>
    <scope>NUCLEOTIDE SEQUENCE [LARGE SCALE GENOMIC DNA]</scope>
    <source>
        <strain evidence="7 8">MUSC 93</strain>
    </source>
</reference>
<dbReference type="Proteomes" id="UP000179935">
    <property type="component" value="Unassembled WGS sequence"/>
</dbReference>
<comment type="similarity">
    <text evidence="1">Belongs to the sigma-70 factor family. ECF subfamily.</text>
</comment>
<dbReference type="GO" id="GO:0016987">
    <property type="term" value="F:sigma factor activity"/>
    <property type="evidence" value="ECO:0007669"/>
    <property type="project" value="UniProtKB-KW"/>
</dbReference>
<dbReference type="EMBL" id="MLYP01000032">
    <property type="protein sequence ID" value="OIJ93315.1"/>
    <property type="molecule type" value="Genomic_DNA"/>
</dbReference>
<dbReference type="Pfam" id="PF08281">
    <property type="entry name" value="Sigma70_r4_2"/>
    <property type="match status" value="1"/>
</dbReference>
<dbReference type="InterPro" id="IPR036388">
    <property type="entry name" value="WH-like_DNA-bd_sf"/>
</dbReference>
<dbReference type="SUPFAM" id="SSF88946">
    <property type="entry name" value="Sigma2 domain of RNA polymerase sigma factors"/>
    <property type="match status" value="1"/>
</dbReference>
<proteinExistence type="inferred from homology"/>
<dbReference type="SUPFAM" id="SSF88659">
    <property type="entry name" value="Sigma3 and sigma4 domains of RNA polymerase sigma factors"/>
    <property type="match status" value="1"/>
</dbReference>